<organism evidence="1 2">
    <name type="scientific">Thiorhodovibrio winogradskyi</name>
    <dbReference type="NCBI Taxonomy" id="77007"/>
    <lineage>
        <taxon>Bacteria</taxon>
        <taxon>Pseudomonadati</taxon>
        <taxon>Pseudomonadota</taxon>
        <taxon>Gammaproteobacteria</taxon>
        <taxon>Chromatiales</taxon>
        <taxon>Chromatiaceae</taxon>
        <taxon>Thiorhodovibrio</taxon>
    </lineage>
</organism>
<name>A0ABZ0SE96_9GAMM</name>
<accession>A0ABZ0SE96</accession>
<dbReference type="EMBL" id="CP121472">
    <property type="protein sequence ID" value="WPL19358.1"/>
    <property type="molecule type" value="Genomic_DNA"/>
</dbReference>
<evidence type="ECO:0000313" key="2">
    <source>
        <dbReference type="Proteomes" id="UP001432180"/>
    </source>
</evidence>
<sequence length="118" mass="13048">MGESRHKVVTKGSAPCLLTCSAVNWVAIFANPAIDGMVLDSPGCLHENPGLLLRGDMLMENYLHLVASSPKLQKEIGDFPSFTARSHGDWLIPHHRQWVTNLPPPEQTPRLSPWPTTD</sequence>
<reference evidence="1 2" key="1">
    <citation type="journal article" date="2023" name="Microorganisms">
        <title>Thiorhodovibrio frisius and Trv. litoralis spp. nov., Two Novel Members from a Clade of Fastidious Purple Sulfur Bacteria That Exhibit Unique Red-Shifted Light-Harvesting Capabilities.</title>
        <authorList>
            <person name="Methner A."/>
            <person name="Kuzyk S.B."/>
            <person name="Petersen J."/>
            <person name="Bauer S."/>
            <person name="Brinkmann H."/>
            <person name="Sichau K."/>
            <person name="Wanner G."/>
            <person name="Wolf J."/>
            <person name="Neumann-Schaal M."/>
            <person name="Henke P."/>
            <person name="Tank M."/>
            <person name="Sproer C."/>
            <person name="Bunk B."/>
            <person name="Overmann J."/>
        </authorList>
    </citation>
    <scope>NUCLEOTIDE SEQUENCE [LARGE SCALE GENOMIC DNA]</scope>
    <source>
        <strain evidence="1 2">DSM 6702</strain>
    </source>
</reference>
<proteinExistence type="predicted"/>
<evidence type="ECO:0000313" key="1">
    <source>
        <dbReference type="EMBL" id="WPL19358.1"/>
    </source>
</evidence>
<gene>
    <name evidence="1" type="ORF">Thiowin_04475</name>
</gene>
<keyword evidence="2" id="KW-1185">Reference proteome</keyword>
<dbReference type="RefSeq" id="WP_328985104.1">
    <property type="nucleotide sequence ID" value="NZ_CP121472.1"/>
</dbReference>
<dbReference type="Proteomes" id="UP001432180">
    <property type="component" value="Chromosome"/>
</dbReference>
<protein>
    <submittedName>
        <fullName evidence="1">Uncharacterized protein</fullName>
    </submittedName>
</protein>